<organism evidence="1">
    <name type="scientific">Tanacetum cinerariifolium</name>
    <name type="common">Dalmatian daisy</name>
    <name type="synonym">Chrysanthemum cinerariifolium</name>
    <dbReference type="NCBI Taxonomy" id="118510"/>
    <lineage>
        <taxon>Eukaryota</taxon>
        <taxon>Viridiplantae</taxon>
        <taxon>Streptophyta</taxon>
        <taxon>Embryophyta</taxon>
        <taxon>Tracheophyta</taxon>
        <taxon>Spermatophyta</taxon>
        <taxon>Magnoliopsida</taxon>
        <taxon>eudicotyledons</taxon>
        <taxon>Gunneridae</taxon>
        <taxon>Pentapetalae</taxon>
        <taxon>asterids</taxon>
        <taxon>campanulids</taxon>
        <taxon>Asterales</taxon>
        <taxon>Asteraceae</taxon>
        <taxon>Asteroideae</taxon>
        <taxon>Anthemideae</taxon>
        <taxon>Anthemidinae</taxon>
        <taxon>Tanacetum</taxon>
    </lineage>
</organism>
<sequence>VGSCIQHGQRCNCQPDQLHLELELEMEKMRNTRLFDGEICLRLDEFARILRVSDEGVCMLSSERPPTKDHKVKGKYVVLDPYQMVLSEMKLDLQSGKPFLAKIPLLLGNKDHLNVCLVYMLYYLANQKRFNLAYYIAMRMGNHVMVPLIEGCAHRFMFDGKRPHHQTTSCSSSFPSPTPTQGEVDLVDNYTFDRVGYMNQLLPILEGSTTRPL</sequence>
<dbReference type="AlphaFoldDB" id="A0A699K235"/>
<gene>
    <name evidence="1" type="ORF">Tci_642447</name>
</gene>
<protein>
    <submittedName>
        <fullName evidence="1">Uncharacterized protein</fullName>
    </submittedName>
</protein>
<name>A0A699K235_TANCI</name>
<dbReference type="EMBL" id="BKCJ010472188">
    <property type="protein sequence ID" value="GFA70475.1"/>
    <property type="molecule type" value="Genomic_DNA"/>
</dbReference>
<feature type="non-terminal residue" evidence="1">
    <location>
        <position position="1"/>
    </location>
</feature>
<accession>A0A699K235</accession>
<evidence type="ECO:0000313" key="1">
    <source>
        <dbReference type="EMBL" id="GFA70475.1"/>
    </source>
</evidence>
<reference evidence="1" key="1">
    <citation type="journal article" date="2019" name="Sci. Rep.">
        <title>Draft genome of Tanacetum cinerariifolium, the natural source of mosquito coil.</title>
        <authorList>
            <person name="Yamashiro T."/>
            <person name="Shiraishi A."/>
            <person name="Satake H."/>
            <person name="Nakayama K."/>
        </authorList>
    </citation>
    <scope>NUCLEOTIDE SEQUENCE</scope>
</reference>
<comment type="caution">
    <text evidence="1">The sequence shown here is derived from an EMBL/GenBank/DDBJ whole genome shotgun (WGS) entry which is preliminary data.</text>
</comment>
<proteinExistence type="predicted"/>